<dbReference type="Proteomes" id="UP000245790">
    <property type="component" value="Unassembled WGS sequence"/>
</dbReference>
<evidence type="ECO:0000313" key="12">
    <source>
        <dbReference type="EMBL" id="PWK51986.1"/>
    </source>
</evidence>
<comment type="catalytic activity">
    <reaction evidence="8">
        <text>DNA(n) + a 2'-deoxyribonucleoside 5'-triphosphate = DNA(n+1) + diphosphate</text>
        <dbReference type="Rhea" id="RHEA:22508"/>
        <dbReference type="Rhea" id="RHEA-COMP:17339"/>
        <dbReference type="Rhea" id="RHEA-COMP:17340"/>
        <dbReference type="ChEBI" id="CHEBI:33019"/>
        <dbReference type="ChEBI" id="CHEBI:61560"/>
        <dbReference type="ChEBI" id="CHEBI:173112"/>
        <dbReference type="EC" id="2.7.7.7"/>
    </reaction>
</comment>
<dbReference type="GO" id="GO:0006261">
    <property type="term" value="P:DNA-templated DNA replication"/>
    <property type="evidence" value="ECO:0007669"/>
    <property type="project" value="TreeGrafter"/>
</dbReference>
<dbReference type="Pfam" id="PF06144">
    <property type="entry name" value="DNA_pol3_delta"/>
    <property type="match status" value="1"/>
</dbReference>
<evidence type="ECO:0000313" key="13">
    <source>
        <dbReference type="Proteomes" id="UP000245790"/>
    </source>
</evidence>
<evidence type="ECO:0000259" key="10">
    <source>
        <dbReference type="Pfam" id="PF06144"/>
    </source>
</evidence>
<dbReference type="InterPro" id="IPR010372">
    <property type="entry name" value="DNA_pol3_delta_N"/>
</dbReference>
<dbReference type="EMBL" id="QGGU01000005">
    <property type="protein sequence ID" value="PWK51986.1"/>
    <property type="molecule type" value="Genomic_DNA"/>
</dbReference>
<sequence>MPIKLEQLKRQLNAEQFSFMITGDEPLLMMEAGDSIRAFLRQQGFTERSVFDIGRNFDFNDVSQESDNFSLFAEKKIIELRFEKLPDKAQQDALKELLETPNDDCRYLIRCPKMDKRKLSTKWVKSIEANGLVVQIWPVAGYQLNGWLSDRAAQLGLTLTSDAVQMLADRSEGNLLAANQDLQKLQLLSSEQPVDVEQVMSSVANNARYSVFELLDTALAGKADKVQKMIQQLQQEGVVPIILVATLYREVRQMVKMSEQMATGRSASDVVKEYRVWSSRSRLVTNALNKLPLRVWLRILARCGHLDKMSKGQAEGNVWDELMTCLLLMGGKLLWRKVI</sequence>
<dbReference type="Pfam" id="PF14840">
    <property type="entry name" value="DNA_pol3_delt_C"/>
    <property type="match status" value="1"/>
</dbReference>
<evidence type="ECO:0000259" key="11">
    <source>
        <dbReference type="Pfam" id="PF14840"/>
    </source>
</evidence>
<dbReference type="AlphaFoldDB" id="A0A316FWG9"/>
<dbReference type="OrthoDB" id="9770982at2"/>
<dbReference type="Gene3D" id="3.40.50.300">
    <property type="entry name" value="P-loop containing nucleotide triphosphate hydrolases"/>
    <property type="match status" value="1"/>
</dbReference>
<keyword evidence="13" id="KW-1185">Reference proteome</keyword>
<dbReference type="PANTHER" id="PTHR34388:SF1">
    <property type="entry name" value="DNA POLYMERASE III SUBUNIT DELTA"/>
    <property type="match status" value="1"/>
</dbReference>
<evidence type="ECO:0000256" key="1">
    <source>
        <dbReference type="ARBA" id="ARBA00012417"/>
    </source>
</evidence>
<reference evidence="12 13" key="1">
    <citation type="submission" date="2018-05" db="EMBL/GenBank/DDBJ databases">
        <title>Genomic Encyclopedia of Type Strains, Phase IV (KMG-IV): sequencing the most valuable type-strain genomes for metagenomic binning, comparative biology and taxonomic classification.</title>
        <authorList>
            <person name="Goeker M."/>
        </authorList>
    </citation>
    <scope>NUCLEOTIDE SEQUENCE [LARGE SCALE GENOMIC DNA]</scope>
    <source>
        <strain evidence="12 13">DSM 25350</strain>
    </source>
</reference>
<dbReference type="GO" id="GO:0003887">
    <property type="term" value="F:DNA-directed DNA polymerase activity"/>
    <property type="evidence" value="ECO:0007669"/>
    <property type="project" value="UniProtKB-UniRule"/>
</dbReference>
<dbReference type="InterPro" id="IPR027417">
    <property type="entry name" value="P-loop_NTPase"/>
</dbReference>
<dbReference type="InterPro" id="IPR008921">
    <property type="entry name" value="DNA_pol3_clamp-load_cplx_C"/>
</dbReference>
<dbReference type="Gene3D" id="1.20.272.10">
    <property type="match status" value="1"/>
</dbReference>
<proteinExistence type="inferred from homology"/>
<name>A0A316FWG9_9GAMM</name>
<organism evidence="12 13">
    <name type="scientific">Pleionea mediterranea</name>
    <dbReference type="NCBI Taxonomy" id="523701"/>
    <lineage>
        <taxon>Bacteria</taxon>
        <taxon>Pseudomonadati</taxon>
        <taxon>Pseudomonadota</taxon>
        <taxon>Gammaproteobacteria</taxon>
        <taxon>Oceanospirillales</taxon>
        <taxon>Pleioneaceae</taxon>
        <taxon>Pleionea</taxon>
    </lineage>
</organism>
<dbReference type="GO" id="GO:0003677">
    <property type="term" value="F:DNA binding"/>
    <property type="evidence" value="ECO:0007669"/>
    <property type="project" value="InterPro"/>
</dbReference>
<comment type="similarity">
    <text evidence="7">Belongs to the DNA polymerase HolA subunit family.</text>
</comment>
<keyword evidence="6" id="KW-0239">DNA-directed DNA polymerase</keyword>
<accession>A0A316FWG9</accession>
<feature type="domain" description="DNA polymerase III delta N-terminal" evidence="10">
    <location>
        <begin position="20"/>
        <end position="135"/>
    </location>
</feature>
<protein>
    <recommendedName>
        <fullName evidence="2 9">DNA polymerase III subunit delta</fullName>
        <ecNumber evidence="1 9">2.7.7.7</ecNumber>
    </recommendedName>
</protein>
<evidence type="ECO:0000256" key="9">
    <source>
        <dbReference type="NCBIfam" id="TIGR01128"/>
    </source>
</evidence>
<dbReference type="InterPro" id="IPR032780">
    <property type="entry name" value="DNA_pol3_delt_C"/>
</dbReference>
<dbReference type="GO" id="GO:0009360">
    <property type="term" value="C:DNA polymerase III complex"/>
    <property type="evidence" value="ECO:0007669"/>
    <property type="project" value="UniProtKB-UniRule"/>
</dbReference>
<evidence type="ECO:0000256" key="5">
    <source>
        <dbReference type="ARBA" id="ARBA00022705"/>
    </source>
</evidence>
<keyword evidence="4" id="KW-0548">Nucleotidyltransferase</keyword>
<dbReference type="SUPFAM" id="SSF48019">
    <property type="entry name" value="post-AAA+ oligomerization domain-like"/>
    <property type="match status" value="1"/>
</dbReference>
<gene>
    <name evidence="12" type="ORF">C8D97_105303</name>
</gene>
<dbReference type="PANTHER" id="PTHR34388">
    <property type="entry name" value="DNA POLYMERASE III SUBUNIT DELTA"/>
    <property type="match status" value="1"/>
</dbReference>
<feature type="domain" description="DNA polymerase III subunit delta C-terminal" evidence="11">
    <location>
        <begin position="212"/>
        <end position="333"/>
    </location>
</feature>
<keyword evidence="3" id="KW-0808">Transferase</keyword>
<evidence type="ECO:0000256" key="2">
    <source>
        <dbReference type="ARBA" id="ARBA00017703"/>
    </source>
</evidence>
<dbReference type="CDD" id="cd18138">
    <property type="entry name" value="HLD_clamp_pol_III_delta"/>
    <property type="match status" value="1"/>
</dbReference>
<dbReference type="NCBIfam" id="TIGR01128">
    <property type="entry name" value="holA"/>
    <property type="match status" value="1"/>
</dbReference>
<dbReference type="Gene3D" id="1.10.8.60">
    <property type="match status" value="1"/>
</dbReference>
<dbReference type="RefSeq" id="WP_109763360.1">
    <property type="nucleotide sequence ID" value="NZ_QGGU01000005.1"/>
</dbReference>
<dbReference type="EC" id="2.7.7.7" evidence="1 9"/>
<dbReference type="InterPro" id="IPR005790">
    <property type="entry name" value="DNA_polIII_delta"/>
</dbReference>
<keyword evidence="5" id="KW-0235">DNA replication</keyword>
<evidence type="ECO:0000256" key="8">
    <source>
        <dbReference type="ARBA" id="ARBA00049244"/>
    </source>
</evidence>
<dbReference type="SUPFAM" id="SSF52540">
    <property type="entry name" value="P-loop containing nucleoside triphosphate hydrolases"/>
    <property type="match status" value="1"/>
</dbReference>
<evidence type="ECO:0000256" key="4">
    <source>
        <dbReference type="ARBA" id="ARBA00022695"/>
    </source>
</evidence>
<evidence type="ECO:0000256" key="3">
    <source>
        <dbReference type="ARBA" id="ARBA00022679"/>
    </source>
</evidence>
<evidence type="ECO:0000256" key="7">
    <source>
        <dbReference type="ARBA" id="ARBA00034754"/>
    </source>
</evidence>
<evidence type="ECO:0000256" key="6">
    <source>
        <dbReference type="ARBA" id="ARBA00022932"/>
    </source>
</evidence>
<comment type="caution">
    <text evidence="12">The sequence shown here is derived from an EMBL/GenBank/DDBJ whole genome shotgun (WGS) entry which is preliminary data.</text>
</comment>